<dbReference type="InterPro" id="IPR050469">
    <property type="entry name" value="Diguanylate_Cyclase"/>
</dbReference>
<dbReference type="AlphaFoldDB" id="A0A212K600"/>
<dbReference type="InterPro" id="IPR029016">
    <property type="entry name" value="GAF-like_dom_sf"/>
</dbReference>
<evidence type="ECO:0000256" key="1">
    <source>
        <dbReference type="ARBA" id="ARBA00012528"/>
    </source>
</evidence>
<evidence type="ECO:0000313" key="5">
    <source>
        <dbReference type="EMBL" id="SBW07038.1"/>
    </source>
</evidence>
<evidence type="ECO:0000259" key="3">
    <source>
        <dbReference type="PROSITE" id="PS50113"/>
    </source>
</evidence>
<keyword evidence="5" id="KW-0548">Nucleotidyltransferase</keyword>
<dbReference type="PANTHER" id="PTHR45138">
    <property type="entry name" value="REGULATORY COMPONENTS OF SENSORY TRANSDUCTION SYSTEM"/>
    <property type="match status" value="1"/>
</dbReference>
<dbReference type="SUPFAM" id="SSF55781">
    <property type="entry name" value="GAF domain-like"/>
    <property type="match status" value="1"/>
</dbReference>
<feature type="domain" description="GGDEF" evidence="4">
    <location>
        <begin position="364"/>
        <end position="498"/>
    </location>
</feature>
<dbReference type="Pfam" id="PF13185">
    <property type="entry name" value="GAF_2"/>
    <property type="match status" value="1"/>
</dbReference>
<dbReference type="SUPFAM" id="SSF55785">
    <property type="entry name" value="PYP-like sensor domain (PAS domain)"/>
    <property type="match status" value="1"/>
</dbReference>
<dbReference type="NCBIfam" id="TIGR00254">
    <property type="entry name" value="GGDEF"/>
    <property type="match status" value="1"/>
</dbReference>
<dbReference type="PANTHER" id="PTHR45138:SF9">
    <property type="entry name" value="DIGUANYLATE CYCLASE DGCM-RELATED"/>
    <property type="match status" value="1"/>
</dbReference>
<organism evidence="5">
    <name type="scientific">uncultured Alphaproteobacteria bacterium</name>
    <dbReference type="NCBI Taxonomy" id="91750"/>
    <lineage>
        <taxon>Bacteria</taxon>
        <taxon>Pseudomonadati</taxon>
        <taxon>Pseudomonadota</taxon>
        <taxon>Alphaproteobacteria</taxon>
        <taxon>environmental samples</taxon>
    </lineage>
</organism>
<dbReference type="CDD" id="cd00130">
    <property type="entry name" value="PAS"/>
    <property type="match status" value="1"/>
</dbReference>
<reference evidence="5" key="1">
    <citation type="submission" date="2016-04" db="EMBL/GenBank/DDBJ databases">
        <authorList>
            <person name="Evans L.H."/>
            <person name="Alamgir A."/>
            <person name="Owens N."/>
            <person name="Weber N.D."/>
            <person name="Virtaneva K."/>
            <person name="Barbian K."/>
            <person name="Babar A."/>
            <person name="Rosenke K."/>
        </authorList>
    </citation>
    <scope>NUCLEOTIDE SEQUENCE</scope>
    <source>
        <strain evidence="5">86</strain>
    </source>
</reference>
<dbReference type="CDD" id="cd01949">
    <property type="entry name" value="GGDEF"/>
    <property type="match status" value="1"/>
</dbReference>
<dbReference type="Gene3D" id="3.30.450.20">
    <property type="entry name" value="PAS domain"/>
    <property type="match status" value="1"/>
</dbReference>
<proteinExistence type="predicted"/>
<dbReference type="InterPro" id="IPR035965">
    <property type="entry name" value="PAS-like_dom_sf"/>
</dbReference>
<dbReference type="EC" id="2.7.7.65" evidence="1"/>
<dbReference type="EMBL" id="FLUO01000001">
    <property type="protein sequence ID" value="SBW07038.1"/>
    <property type="molecule type" value="Genomic_DNA"/>
</dbReference>
<accession>A0A212K600</accession>
<dbReference type="NCBIfam" id="TIGR00229">
    <property type="entry name" value="sensory_box"/>
    <property type="match status" value="1"/>
</dbReference>
<dbReference type="InterPro" id="IPR029787">
    <property type="entry name" value="Nucleotide_cyclase"/>
</dbReference>
<dbReference type="SMART" id="SM00267">
    <property type="entry name" value="GGDEF"/>
    <property type="match status" value="1"/>
</dbReference>
<dbReference type="InterPro" id="IPR003018">
    <property type="entry name" value="GAF"/>
</dbReference>
<dbReference type="SUPFAM" id="SSF55073">
    <property type="entry name" value="Nucleotide cyclase"/>
    <property type="match status" value="1"/>
</dbReference>
<dbReference type="Gene3D" id="3.30.450.40">
    <property type="match status" value="1"/>
</dbReference>
<dbReference type="PROSITE" id="PS50887">
    <property type="entry name" value="GGDEF"/>
    <property type="match status" value="1"/>
</dbReference>
<dbReference type="GO" id="GO:0052621">
    <property type="term" value="F:diguanylate cyclase activity"/>
    <property type="evidence" value="ECO:0007669"/>
    <property type="project" value="UniProtKB-EC"/>
</dbReference>
<dbReference type="InterPro" id="IPR000700">
    <property type="entry name" value="PAS-assoc_C"/>
</dbReference>
<gene>
    <name evidence="5" type="ORF">KL86APRO_12192</name>
</gene>
<evidence type="ECO:0000259" key="4">
    <source>
        <dbReference type="PROSITE" id="PS50887"/>
    </source>
</evidence>
<dbReference type="InterPro" id="IPR001610">
    <property type="entry name" value="PAC"/>
</dbReference>
<dbReference type="FunFam" id="3.30.70.270:FF:000001">
    <property type="entry name" value="Diguanylate cyclase domain protein"/>
    <property type="match status" value="1"/>
</dbReference>
<dbReference type="InterPro" id="IPR000160">
    <property type="entry name" value="GGDEF_dom"/>
</dbReference>
<protein>
    <recommendedName>
        <fullName evidence="1">diguanylate cyclase</fullName>
        <ecNumber evidence="1">2.7.7.65</ecNumber>
    </recommendedName>
</protein>
<sequence length="498" mass="55049">MADPADLERLRETLVELDRLRRHERALRLETESLLRALRTLGSAHDADELFDIVVGALRDMVPFETALLVTLGGRGGFRVVRGTAPRLLGMRWSPRALLQRVLDGETVALFDTAQSPDWQTLPKAARAAARSAIMMPVRSQAISGTIVFGHPDAAFFTPAHVHLLKRFTPLIDQALDVMAVRERLEAERLAARLADAGRRKAEAEIRRARDLMESAIGFAPIYLWEIDAELRYAFAEGTAKVLGYAPEELLGRLSIDYFDTQDPPTRAWIAQMERREPFENVVIRRRCKSGGKIWAAVSGVPMFDDRGAFRGYRGITMDVTESTEAKLKLEQMALHDALTGLANRRKFVDRFEPATARMLRSGQPLSLLAVDVDHFKRINDVYGHPAGDEVLIAVGRILDRTVRRTDLAARFGGEEFMVLLENTDAAGAVEVAEKLRLAVAAERFAAGAGETVGVTISIGVATATRDAPPSLDDLIERADHALYAAKLAGRNRVQAED</sequence>
<dbReference type="GO" id="GO:1902201">
    <property type="term" value="P:negative regulation of bacterial-type flagellum-dependent cell motility"/>
    <property type="evidence" value="ECO:0007669"/>
    <property type="project" value="TreeGrafter"/>
</dbReference>
<dbReference type="GO" id="GO:0005886">
    <property type="term" value="C:plasma membrane"/>
    <property type="evidence" value="ECO:0007669"/>
    <property type="project" value="TreeGrafter"/>
</dbReference>
<dbReference type="GO" id="GO:0043709">
    <property type="term" value="P:cell adhesion involved in single-species biofilm formation"/>
    <property type="evidence" value="ECO:0007669"/>
    <property type="project" value="TreeGrafter"/>
</dbReference>
<dbReference type="Pfam" id="PF13426">
    <property type="entry name" value="PAS_9"/>
    <property type="match status" value="1"/>
</dbReference>
<dbReference type="Gene3D" id="3.30.70.270">
    <property type="match status" value="1"/>
</dbReference>
<name>A0A212K600_9PROT</name>
<evidence type="ECO:0000256" key="2">
    <source>
        <dbReference type="ARBA" id="ARBA00034247"/>
    </source>
</evidence>
<feature type="domain" description="PAC" evidence="3">
    <location>
        <begin position="277"/>
        <end position="332"/>
    </location>
</feature>
<dbReference type="InterPro" id="IPR000014">
    <property type="entry name" value="PAS"/>
</dbReference>
<dbReference type="SMART" id="SM00086">
    <property type="entry name" value="PAC"/>
    <property type="match status" value="1"/>
</dbReference>
<dbReference type="PROSITE" id="PS50113">
    <property type="entry name" value="PAC"/>
    <property type="match status" value="1"/>
</dbReference>
<dbReference type="InterPro" id="IPR043128">
    <property type="entry name" value="Rev_trsase/Diguanyl_cyclase"/>
</dbReference>
<comment type="catalytic activity">
    <reaction evidence="2">
        <text>2 GTP = 3',3'-c-di-GMP + 2 diphosphate</text>
        <dbReference type="Rhea" id="RHEA:24898"/>
        <dbReference type="ChEBI" id="CHEBI:33019"/>
        <dbReference type="ChEBI" id="CHEBI:37565"/>
        <dbReference type="ChEBI" id="CHEBI:58805"/>
        <dbReference type="EC" id="2.7.7.65"/>
    </reaction>
</comment>
<dbReference type="Pfam" id="PF00990">
    <property type="entry name" value="GGDEF"/>
    <property type="match status" value="1"/>
</dbReference>
<keyword evidence="5" id="KW-0808">Transferase</keyword>